<evidence type="ECO:0000259" key="4">
    <source>
        <dbReference type="PROSITE" id="PS01124"/>
    </source>
</evidence>
<dbReference type="RefSeq" id="WP_189246921.1">
    <property type="nucleotide sequence ID" value="NZ_BMQJ01000006.1"/>
</dbReference>
<sequence>MDALAGLLDGPRAHRAFLLRSILDSPWSLRIQDEAPLTLVTVTRGRAWMIPDDGEAVRLDTGDVAIARGPDPYTVADDPATPWQVVIHPGQRCTTLGGEPLEEEMGLGVRTWGNSSTGSTVLLTGTYQMRGEVSGRLLTALPPLLVLPGEDRERPLAALLDQEIVRDDPGQEAVLDRLLDLLLITVLRRWFSRPEAEAPAWYRAHADPVVGRALRMIHNDPAHPWTVAGLAAGAGVSRASLARRFTELVGEPPMAFLTGWRLALAADLLRETDATVGAVARQVGYGGPFALSAAFKRAFGVSPQRYREAGIPGAGAGAGAAGAAVSRPGA</sequence>
<dbReference type="SUPFAM" id="SSF46689">
    <property type="entry name" value="Homeodomain-like"/>
    <property type="match status" value="2"/>
</dbReference>
<dbReference type="SMART" id="SM00342">
    <property type="entry name" value="HTH_ARAC"/>
    <property type="match status" value="1"/>
</dbReference>
<keyword evidence="2" id="KW-0238">DNA-binding</keyword>
<dbReference type="InterPro" id="IPR032783">
    <property type="entry name" value="AraC_lig"/>
</dbReference>
<dbReference type="InterPro" id="IPR018060">
    <property type="entry name" value="HTH_AraC"/>
</dbReference>
<reference evidence="6" key="1">
    <citation type="journal article" date="2019" name="Int. J. Syst. Evol. Microbiol.">
        <title>The Global Catalogue of Microorganisms (GCM) 10K type strain sequencing project: providing services to taxonomists for standard genome sequencing and annotation.</title>
        <authorList>
            <consortium name="The Broad Institute Genomics Platform"/>
            <consortium name="The Broad Institute Genome Sequencing Center for Infectious Disease"/>
            <person name="Wu L."/>
            <person name="Ma J."/>
        </authorList>
    </citation>
    <scope>NUCLEOTIDE SEQUENCE [LARGE SCALE GENOMIC DNA]</scope>
    <source>
        <strain evidence="6">JCM 3115</strain>
    </source>
</reference>
<dbReference type="InterPro" id="IPR009057">
    <property type="entry name" value="Homeodomain-like_sf"/>
</dbReference>
<comment type="caution">
    <text evidence="5">The sequence shown here is derived from an EMBL/GenBank/DDBJ whole genome shotgun (WGS) entry which is preliminary data.</text>
</comment>
<evidence type="ECO:0000256" key="3">
    <source>
        <dbReference type="ARBA" id="ARBA00023163"/>
    </source>
</evidence>
<dbReference type="Pfam" id="PF12833">
    <property type="entry name" value="HTH_18"/>
    <property type="match status" value="1"/>
</dbReference>
<dbReference type="PROSITE" id="PS00041">
    <property type="entry name" value="HTH_ARAC_FAMILY_1"/>
    <property type="match status" value="1"/>
</dbReference>
<keyword evidence="3" id="KW-0804">Transcription</keyword>
<dbReference type="Gene3D" id="1.10.10.60">
    <property type="entry name" value="Homeodomain-like"/>
    <property type="match status" value="2"/>
</dbReference>
<dbReference type="Pfam" id="PF12852">
    <property type="entry name" value="Cupin_6"/>
    <property type="match status" value="1"/>
</dbReference>
<gene>
    <name evidence="5" type="ORF">GCM10010140_28240</name>
</gene>
<keyword evidence="1" id="KW-0805">Transcription regulation</keyword>
<evidence type="ECO:0000313" key="5">
    <source>
        <dbReference type="EMBL" id="GGP96749.1"/>
    </source>
</evidence>
<organism evidence="5 6">
    <name type="scientific">Streptosporangium pseudovulgare</name>
    <dbReference type="NCBI Taxonomy" id="35765"/>
    <lineage>
        <taxon>Bacteria</taxon>
        <taxon>Bacillati</taxon>
        <taxon>Actinomycetota</taxon>
        <taxon>Actinomycetes</taxon>
        <taxon>Streptosporangiales</taxon>
        <taxon>Streptosporangiaceae</taxon>
        <taxon>Streptosporangium</taxon>
    </lineage>
</organism>
<proteinExistence type="predicted"/>
<dbReference type="InterPro" id="IPR050204">
    <property type="entry name" value="AraC_XylS_family_regulators"/>
</dbReference>
<evidence type="ECO:0000256" key="1">
    <source>
        <dbReference type="ARBA" id="ARBA00023015"/>
    </source>
</evidence>
<keyword evidence="6" id="KW-1185">Reference proteome</keyword>
<evidence type="ECO:0000256" key="2">
    <source>
        <dbReference type="ARBA" id="ARBA00023125"/>
    </source>
</evidence>
<accession>A0ABQ2QWZ3</accession>
<dbReference type="PROSITE" id="PS01124">
    <property type="entry name" value="HTH_ARAC_FAMILY_2"/>
    <property type="match status" value="1"/>
</dbReference>
<dbReference type="EMBL" id="BMQJ01000006">
    <property type="protein sequence ID" value="GGP96749.1"/>
    <property type="molecule type" value="Genomic_DNA"/>
</dbReference>
<name>A0ABQ2QWZ3_9ACTN</name>
<dbReference type="InterPro" id="IPR018062">
    <property type="entry name" value="HTH_AraC-typ_CS"/>
</dbReference>
<dbReference type="PANTHER" id="PTHR46796">
    <property type="entry name" value="HTH-TYPE TRANSCRIPTIONAL ACTIVATOR RHAS-RELATED"/>
    <property type="match status" value="1"/>
</dbReference>
<protein>
    <submittedName>
        <fullName evidence="5">AraC family transcriptional regulator</fullName>
    </submittedName>
</protein>
<evidence type="ECO:0000313" key="6">
    <source>
        <dbReference type="Proteomes" id="UP000611554"/>
    </source>
</evidence>
<feature type="domain" description="HTH araC/xylS-type" evidence="4">
    <location>
        <begin position="211"/>
        <end position="309"/>
    </location>
</feature>
<dbReference type="PANTHER" id="PTHR46796:SF13">
    <property type="entry name" value="HTH-TYPE TRANSCRIPTIONAL ACTIVATOR RHAS"/>
    <property type="match status" value="1"/>
</dbReference>
<dbReference type="Proteomes" id="UP000611554">
    <property type="component" value="Unassembled WGS sequence"/>
</dbReference>